<evidence type="ECO:0000313" key="6">
    <source>
        <dbReference type="EMBL" id="QHU23416.1"/>
    </source>
</evidence>
<evidence type="ECO:0000259" key="5">
    <source>
        <dbReference type="Pfam" id="PF17846"/>
    </source>
</evidence>
<organism evidence="6">
    <name type="scientific">viral metagenome</name>
    <dbReference type="NCBI Taxonomy" id="1070528"/>
    <lineage>
        <taxon>unclassified sequences</taxon>
        <taxon>metagenomes</taxon>
        <taxon>organismal metagenomes</taxon>
    </lineage>
</organism>
<feature type="domain" description="Xrn1 helical" evidence="5">
    <location>
        <begin position="364"/>
        <end position="472"/>
    </location>
</feature>
<dbReference type="EMBL" id="MN741028">
    <property type="protein sequence ID" value="QHU23416.1"/>
    <property type="molecule type" value="Genomic_DNA"/>
</dbReference>
<feature type="domain" description="Xrn1 helical" evidence="5">
    <location>
        <begin position="220"/>
        <end position="320"/>
    </location>
</feature>
<proteinExistence type="predicted"/>
<dbReference type="Pfam" id="PF17846">
    <property type="entry name" value="XRN_M"/>
    <property type="match status" value="2"/>
</dbReference>
<evidence type="ECO:0000256" key="3">
    <source>
        <dbReference type="ARBA" id="ARBA00022839"/>
    </source>
</evidence>
<dbReference type="InterPro" id="IPR027073">
    <property type="entry name" value="5_3_exoribonuclease"/>
</dbReference>
<dbReference type="AlphaFoldDB" id="A0A6C0L237"/>
<evidence type="ECO:0000259" key="4">
    <source>
        <dbReference type="Pfam" id="PF03159"/>
    </source>
</evidence>
<dbReference type="InterPro" id="IPR041412">
    <property type="entry name" value="Xrn1_helical"/>
</dbReference>
<dbReference type="PANTHER" id="PTHR12341:SF71">
    <property type="entry name" value="RRM DOMAIN-CONTAINING PROTEIN"/>
    <property type="match status" value="1"/>
</dbReference>
<dbReference type="GO" id="GO:0000956">
    <property type="term" value="P:nuclear-transcribed mRNA catabolic process"/>
    <property type="evidence" value="ECO:0007669"/>
    <property type="project" value="TreeGrafter"/>
</dbReference>
<accession>A0A6C0L237</accession>
<protein>
    <recommendedName>
        <fullName evidence="7">Xrn1 N-terminal domain-containing protein</fullName>
    </recommendedName>
</protein>
<dbReference type="Pfam" id="PF03159">
    <property type="entry name" value="XRN_N"/>
    <property type="match status" value="1"/>
</dbReference>
<reference evidence="6" key="1">
    <citation type="journal article" date="2020" name="Nature">
        <title>Giant virus diversity and host interactions through global metagenomics.</title>
        <authorList>
            <person name="Schulz F."/>
            <person name="Roux S."/>
            <person name="Paez-Espino D."/>
            <person name="Jungbluth S."/>
            <person name="Walsh D.A."/>
            <person name="Denef V.J."/>
            <person name="McMahon K.D."/>
            <person name="Konstantinidis K.T."/>
            <person name="Eloe-Fadrosh E.A."/>
            <person name="Kyrpides N.C."/>
            <person name="Woyke T."/>
        </authorList>
    </citation>
    <scope>NUCLEOTIDE SEQUENCE</scope>
    <source>
        <strain evidence="6">GVMAG-S-ERX555907-94</strain>
    </source>
</reference>
<keyword evidence="2" id="KW-0378">Hydrolase</keyword>
<dbReference type="PANTHER" id="PTHR12341">
    <property type="entry name" value="5'-&gt;3' EXORIBONUCLEASE"/>
    <property type="match status" value="1"/>
</dbReference>
<feature type="domain" description="Xrn1 N-terminal" evidence="4">
    <location>
        <begin position="1"/>
        <end position="98"/>
    </location>
</feature>
<dbReference type="GO" id="GO:0003723">
    <property type="term" value="F:RNA binding"/>
    <property type="evidence" value="ECO:0007669"/>
    <property type="project" value="TreeGrafter"/>
</dbReference>
<dbReference type="GO" id="GO:0005634">
    <property type="term" value="C:nucleus"/>
    <property type="evidence" value="ECO:0007669"/>
    <property type="project" value="TreeGrafter"/>
</dbReference>
<keyword evidence="3" id="KW-0269">Exonuclease</keyword>
<dbReference type="InterPro" id="IPR004859">
    <property type="entry name" value="Xrn1_N"/>
</dbReference>
<dbReference type="GO" id="GO:0004534">
    <property type="term" value="F:5'-3' RNA exonuclease activity"/>
    <property type="evidence" value="ECO:0007669"/>
    <property type="project" value="TreeGrafter"/>
</dbReference>
<evidence type="ECO:0000256" key="2">
    <source>
        <dbReference type="ARBA" id="ARBA00022801"/>
    </source>
</evidence>
<dbReference type="Gene3D" id="3.40.50.12390">
    <property type="match status" value="1"/>
</dbReference>
<evidence type="ECO:0000256" key="1">
    <source>
        <dbReference type="ARBA" id="ARBA00022722"/>
    </source>
</evidence>
<name>A0A6C0L237_9ZZZZ</name>
<keyword evidence="1" id="KW-0540">Nuclease</keyword>
<sequence>MGIPSYYKSIIQEYPDIIRPCQQKYDHLFLDLNCAIHPCCANKTNENEMMESIFQKIKECIQITQVTQLVYIAIDGPAPRTKMEQQRHRRLRSAKENKPWDTNAITPGTPFMNQLNLFLMERCKELTIPFILSDSNEPGEGEHKIMKYLDENIHEKTNNVVYGLDADLIMLSMIRKHTIHLLRERTEYNIEQMDDPYIYLDVQRLKKYVISTIKKPFTKIDNETILYDYLFLCFLIGNDFIINTPCINIRYNGIFHLLEVYNELQQEFFGQFFLTNQTTIHWDHFKRFIQKVSSYEKSWIDTILLQRKKQQHRNKRNYQKILHKIHSIEDIPRFTYQDFNSVDERQFDQFVNFSPLIFRDNEEIIFQNDNYRKKYYIYNIYDTLEYNPSYDMIIESDIHTICKEYLKSIEWTFHYYFNECKSWRWYYRYNFAPLMTDLNEYLKENSLSHFQKDTPYTPKEQLQIVLPFQKKNDFYYPLDSPLYSFMKNYSWECHQILTHS</sequence>
<evidence type="ECO:0008006" key="7">
    <source>
        <dbReference type="Google" id="ProtNLM"/>
    </source>
</evidence>